<dbReference type="AlphaFoldDB" id="A0AA88SR24"/>
<keyword evidence="3" id="KW-1185">Reference proteome</keyword>
<protein>
    <submittedName>
        <fullName evidence="2">Uncharacterized protein</fullName>
    </submittedName>
</protein>
<evidence type="ECO:0000256" key="1">
    <source>
        <dbReference type="SAM" id="MobiDB-lite"/>
    </source>
</evidence>
<comment type="caution">
    <text evidence="2">The sequence shown here is derived from an EMBL/GenBank/DDBJ whole genome shotgun (WGS) entry which is preliminary data.</text>
</comment>
<gene>
    <name evidence="2" type="ORF">Q5P01_011741</name>
</gene>
<evidence type="ECO:0000313" key="2">
    <source>
        <dbReference type="EMBL" id="KAK2845082.1"/>
    </source>
</evidence>
<feature type="region of interest" description="Disordered" evidence="1">
    <location>
        <begin position="1"/>
        <end position="21"/>
    </location>
</feature>
<proteinExistence type="predicted"/>
<name>A0AA88SR24_CHASR</name>
<dbReference type="Proteomes" id="UP001187415">
    <property type="component" value="Unassembled WGS sequence"/>
</dbReference>
<evidence type="ECO:0000313" key="3">
    <source>
        <dbReference type="Proteomes" id="UP001187415"/>
    </source>
</evidence>
<reference evidence="2" key="1">
    <citation type="submission" date="2023-07" db="EMBL/GenBank/DDBJ databases">
        <title>Chromosome-level Genome Assembly of Striped Snakehead (Channa striata).</title>
        <authorList>
            <person name="Liu H."/>
        </authorList>
    </citation>
    <scope>NUCLEOTIDE SEQUENCE</scope>
    <source>
        <strain evidence="2">Gz</strain>
        <tissue evidence="2">Muscle</tissue>
    </source>
</reference>
<accession>A0AA88SR24</accession>
<feature type="compositionally biased region" description="Basic and acidic residues" evidence="1">
    <location>
        <begin position="8"/>
        <end position="20"/>
    </location>
</feature>
<organism evidence="2 3">
    <name type="scientific">Channa striata</name>
    <name type="common">Snakehead murrel</name>
    <name type="synonym">Ophicephalus striatus</name>
    <dbReference type="NCBI Taxonomy" id="64152"/>
    <lineage>
        <taxon>Eukaryota</taxon>
        <taxon>Metazoa</taxon>
        <taxon>Chordata</taxon>
        <taxon>Craniata</taxon>
        <taxon>Vertebrata</taxon>
        <taxon>Euteleostomi</taxon>
        <taxon>Actinopterygii</taxon>
        <taxon>Neopterygii</taxon>
        <taxon>Teleostei</taxon>
        <taxon>Neoteleostei</taxon>
        <taxon>Acanthomorphata</taxon>
        <taxon>Anabantaria</taxon>
        <taxon>Anabantiformes</taxon>
        <taxon>Channoidei</taxon>
        <taxon>Channidae</taxon>
        <taxon>Channa</taxon>
    </lineage>
</organism>
<dbReference type="EMBL" id="JAUPFM010000008">
    <property type="protein sequence ID" value="KAK2845082.1"/>
    <property type="molecule type" value="Genomic_DNA"/>
</dbReference>
<sequence length="153" mass="16731">MGGRRRRSEGVAEGRGRLDGEPSLLCPVLSPLAATVRPAFPSRARGLPACLPARTRHEDRAVQPPPAHSVSISRATRFSVLESGRRSDSQQLASEVGPCCSVCGLRGWMGGLRGIKTPQLYTPNSAARTQEKRKDIRRVMDAKNCSRRSPRHH</sequence>